<proteinExistence type="predicted"/>
<sequence length="63" mass="7908">MIDKYYPILEKLLSDTSEQKFYYKRILWQYSKEKHGLTCAYYTFRAYILKHDEFTPYIMKCYQ</sequence>
<accession>A0A0H3JTK2</accession>
<dbReference type="EMBL" id="BA000017">
    <property type="protein sequence ID" value="BAB58310.1"/>
    <property type="molecule type" value="Genomic_DNA"/>
</dbReference>
<evidence type="ECO:0000313" key="2">
    <source>
        <dbReference type="Proteomes" id="UP000002481"/>
    </source>
</evidence>
<name>A0A0H3JTK2_STAAM</name>
<dbReference type="AlphaFoldDB" id="A0A0H3JTK2"/>
<evidence type="ECO:0000313" key="1">
    <source>
        <dbReference type="EMBL" id="BAB58310.1"/>
    </source>
</evidence>
<reference evidence="1 2" key="1">
    <citation type="journal article" date="2001" name="Lancet">
        <title>Whole genome sequencing of meticillin-resistant Staphylococcus aureus.</title>
        <authorList>
            <person name="Kuroda M."/>
            <person name="Ohta T."/>
            <person name="Uchiyama I."/>
            <person name="Baba T."/>
            <person name="Yuzawa H."/>
            <person name="Kobayashi I."/>
            <person name="Cui L."/>
            <person name="Oguchi A."/>
            <person name="Aoki K."/>
            <person name="Nagai Y."/>
            <person name="Lian J."/>
            <person name="Ito T."/>
            <person name="Kanamori M."/>
            <person name="Matsumaru H."/>
            <person name="Maruyama A."/>
            <person name="Murakami H."/>
            <person name="Hosoyama A."/>
            <person name="Mizutani-Ui Y."/>
            <person name="Takahashi N.K."/>
            <person name="Sawano T."/>
            <person name="Inoue R."/>
            <person name="Kaito C."/>
            <person name="Sekimizu K."/>
            <person name="Hirakawa H."/>
            <person name="Kuhara S."/>
            <person name="Goto S."/>
            <person name="Yabuzaki J."/>
            <person name="Kanehisa M."/>
            <person name="Yamashita A."/>
            <person name="Oshima K."/>
            <person name="Furuya K."/>
            <person name="Yoshino C."/>
            <person name="Shiba T."/>
            <person name="Hattori M."/>
            <person name="Ogasawara N."/>
            <person name="Hayashi H."/>
            <person name="Hiramatsu K."/>
        </authorList>
    </citation>
    <scope>NUCLEOTIDE SEQUENCE [LARGE SCALE GENOMIC DNA]</scope>
    <source>
        <strain evidence="2">Mu50 / ATCC 700699</strain>
    </source>
</reference>
<dbReference type="Proteomes" id="UP000002481">
    <property type="component" value="Chromosome"/>
</dbReference>
<dbReference type="HOGENOM" id="CLU_2773859_0_0_9"/>
<dbReference type="KEGG" id="sav:SAV2148"/>
<evidence type="ECO:0008006" key="3">
    <source>
        <dbReference type="Google" id="ProtNLM"/>
    </source>
</evidence>
<gene>
    <name evidence="1" type="ordered locus">SAV2148</name>
</gene>
<organism evidence="1 2">
    <name type="scientific">Staphylococcus aureus (strain Mu50 / ATCC 700699)</name>
    <dbReference type="NCBI Taxonomy" id="158878"/>
    <lineage>
        <taxon>Bacteria</taxon>
        <taxon>Bacillati</taxon>
        <taxon>Bacillota</taxon>
        <taxon>Bacilli</taxon>
        <taxon>Bacillales</taxon>
        <taxon>Staphylococcaceae</taxon>
        <taxon>Staphylococcus</taxon>
    </lineage>
</organism>
<protein>
    <recommendedName>
        <fullName evidence="3">Transposase</fullName>
    </recommendedName>
</protein>